<dbReference type="Proteomes" id="UP001446871">
    <property type="component" value="Unassembled WGS sequence"/>
</dbReference>
<comment type="caution">
    <text evidence="2">The sequence shown here is derived from an EMBL/GenBank/DDBJ whole genome shotgun (WGS) entry which is preliminary data.</text>
</comment>
<organism evidence="2 3">
    <name type="scientific">Apiospora saccharicola</name>
    <dbReference type="NCBI Taxonomy" id="335842"/>
    <lineage>
        <taxon>Eukaryota</taxon>
        <taxon>Fungi</taxon>
        <taxon>Dikarya</taxon>
        <taxon>Ascomycota</taxon>
        <taxon>Pezizomycotina</taxon>
        <taxon>Sordariomycetes</taxon>
        <taxon>Xylariomycetidae</taxon>
        <taxon>Amphisphaeriales</taxon>
        <taxon>Apiosporaceae</taxon>
        <taxon>Apiospora</taxon>
    </lineage>
</organism>
<gene>
    <name evidence="2" type="ORF">PG996_011354</name>
</gene>
<sequence length="238" mass="25233">MAKFPLLSLFLFALMAILARGNMDIWSSACYPGAQISDEVLTAYCRTPPPGSSVDLQPAGLGQMLRLLLGPRNLRPEQVRLPPQYQLAHAHAGLSSVCTLHILNLMTLGMDNESLIFRFASTAAAASVSTAPPVVSMPTATSCLATAAGERTQYWLLSTQVSYAAAIIDRVARKMEAVLVFSVLGVLHAELGSLLIELVVAFGHIANKCPPTKDDAAALNATNSTRAEGITLALPFTA</sequence>
<proteinExistence type="predicted"/>
<feature type="signal peptide" evidence="1">
    <location>
        <begin position="1"/>
        <end position="21"/>
    </location>
</feature>
<accession>A0ABR1UET6</accession>
<evidence type="ECO:0000313" key="3">
    <source>
        <dbReference type="Proteomes" id="UP001446871"/>
    </source>
</evidence>
<keyword evidence="3" id="KW-1185">Reference proteome</keyword>
<name>A0ABR1UET6_9PEZI</name>
<dbReference type="EMBL" id="JAQQWM010000007">
    <property type="protein sequence ID" value="KAK8057417.1"/>
    <property type="molecule type" value="Genomic_DNA"/>
</dbReference>
<evidence type="ECO:0000313" key="2">
    <source>
        <dbReference type="EMBL" id="KAK8057417.1"/>
    </source>
</evidence>
<reference evidence="2 3" key="1">
    <citation type="submission" date="2023-01" db="EMBL/GenBank/DDBJ databases">
        <title>Analysis of 21 Apiospora genomes using comparative genomics revels a genus with tremendous synthesis potential of carbohydrate active enzymes and secondary metabolites.</title>
        <authorList>
            <person name="Sorensen T."/>
        </authorList>
    </citation>
    <scope>NUCLEOTIDE SEQUENCE [LARGE SCALE GENOMIC DNA]</scope>
    <source>
        <strain evidence="2 3">CBS 83171</strain>
    </source>
</reference>
<keyword evidence="1" id="KW-0732">Signal</keyword>
<protein>
    <submittedName>
        <fullName evidence="2">Uncharacterized protein</fullName>
    </submittedName>
</protein>
<feature type="chain" id="PRO_5046973347" evidence="1">
    <location>
        <begin position="22"/>
        <end position="238"/>
    </location>
</feature>
<evidence type="ECO:0000256" key="1">
    <source>
        <dbReference type="SAM" id="SignalP"/>
    </source>
</evidence>